<keyword evidence="2" id="KW-1185">Reference proteome</keyword>
<evidence type="ECO:0000313" key="1">
    <source>
        <dbReference type="EMBL" id="KAL0935989.1"/>
    </source>
</evidence>
<proteinExistence type="predicted"/>
<organism evidence="1 2">
    <name type="scientific">Colletotrichum truncatum</name>
    <name type="common">Anthracnose fungus</name>
    <name type="synonym">Colletotrichum capsici</name>
    <dbReference type="NCBI Taxonomy" id="5467"/>
    <lineage>
        <taxon>Eukaryota</taxon>
        <taxon>Fungi</taxon>
        <taxon>Dikarya</taxon>
        <taxon>Ascomycota</taxon>
        <taxon>Pezizomycotina</taxon>
        <taxon>Sordariomycetes</taxon>
        <taxon>Hypocreomycetidae</taxon>
        <taxon>Glomerellales</taxon>
        <taxon>Glomerellaceae</taxon>
        <taxon>Colletotrichum</taxon>
        <taxon>Colletotrichum truncatum species complex</taxon>
    </lineage>
</organism>
<reference evidence="1 2" key="1">
    <citation type="journal article" date="2020" name="Phytopathology">
        <title>Genome Sequence Resources of Colletotrichum truncatum, C. plurivorum, C. musicola, and C. sojae: Four Species Pathogenic to Soybean (Glycine max).</title>
        <authorList>
            <person name="Rogerio F."/>
            <person name="Boufleur T.R."/>
            <person name="Ciampi-Guillardi M."/>
            <person name="Sukno S.A."/>
            <person name="Thon M.R."/>
            <person name="Massola Junior N.S."/>
            <person name="Baroncelli R."/>
        </authorList>
    </citation>
    <scope>NUCLEOTIDE SEQUENCE [LARGE SCALE GENOMIC DNA]</scope>
    <source>
        <strain evidence="1 2">CMES1059</strain>
    </source>
</reference>
<protein>
    <submittedName>
        <fullName evidence="1">SCP-like extracellular protein</fullName>
    </submittedName>
</protein>
<sequence length="286" mass="30758">MYSKTFLAAGVFGLATLGLVKAAPTGSDDIQALDIINQARHSIGQAPLVWSYALTDDALAWSEKMALDGKLQHAPVSERKGAGELLSLFRSKDKEDARATHTIRESVKEWLSTDAQQSSTNSFDTLSLRPCYTEQLLSPKATQIGCSRSFTINVTGSLWSSYTVCRVYADINPSALSRRQDMSTGPFTGAITFFNPALGSCGQHDTDSSFIVALSHIKMGSKSNDNELCGKKVIIHAEGTSVEVTVTDKCIGCAVNDIDVSPAVFSKLLGNLDRGRVDGITWEIAA</sequence>
<name>A0ACC3YVP1_COLTU</name>
<gene>
    <name evidence="1" type="ORF">CTRU02_208204</name>
</gene>
<dbReference type="EMBL" id="VUJX02000005">
    <property type="protein sequence ID" value="KAL0935989.1"/>
    <property type="molecule type" value="Genomic_DNA"/>
</dbReference>
<accession>A0ACC3YVP1</accession>
<dbReference type="Proteomes" id="UP000805649">
    <property type="component" value="Unassembled WGS sequence"/>
</dbReference>
<evidence type="ECO:0000313" key="2">
    <source>
        <dbReference type="Proteomes" id="UP000805649"/>
    </source>
</evidence>
<comment type="caution">
    <text evidence="1">The sequence shown here is derived from an EMBL/GenBank/DDBJ whole genome shotgun (WGS) entry which is preliminary data.</text>
</comment>